<comment type="caution">
    <text evidence="1">The sequence shown here is derived from an EMBL/GenBank/DDBJ whole genome shotgun (WGS) entry which is preliminary data.</text>
</comment>
<feature type="non-terminal residue" evidence="1">
    <location>
        <position position="98"/>
    </location>
</feature>
<sequence length="98" mass="11244">SPVYNSGLLKNSIGKLSKMKFRAVREIEGTPQCVLCEKHPKTPYGYIAHLRLHHKTTLLANGIYLICMCGLRHCTDRDRKKHDKKCSGHKFSLHKLDE</sequence>
<gene>
    <name evidence="1" type="ORF">PMAYCL1PPCAC_01635</name>
</gene>
<accession>A0AAN4Z6L2</accession>
<dbReference type="EMBL" id="BTRK01000001">
    <property type="protein sequence ID" value="GMR31440.1"/>
    <property type="molecule type" value="Genomic_DNA"/>
</dbReference>
<keyword evidence="2" id="KW-1185">Reference proteome</keyword>
<feature type="non-terminal residue" evidence="1">
    <location>
        <position position="1"/>
    </location>
</feature>
<evidence type="ECO:0000313" key="2">
    <source>
        <dbReference type="Proteomes" id="UP001328107"/>
    </source>
</evidence>
<organism evidence="1 2">
    <name type="scientific">Pristionchus mayeri</name>
    <dbReference type="NCBI Taxonomy" id="1317129"/>
    <lineage>
        <taxon>Eukaryota</taxon>
        <taxon>Metazoa</taxon>
        <taxon>Ecdysozoa</taxon>
        <taxon>Nematoda</taxon>
        <taxon>Chromadorea</taxon>
        <taxon>Rhabditida</taxon>
        <taxon>Rhabditina</taxon>
        <taxon>Diplogasteromorpha</taxon>
        <taxon>Diplogasteroidea</taxon>
        <taxon>Neodiplogasteridae</taxon>
        <taxon>Pristionchus</taxon>
    </lineage>
</organism>
<dbReference type="AlphaFoldDB" id="A0AAN4Z6L2"/>
<evidence type="ECO:0000313" key="1">
    <source>
        <dbReference type="EMBL" id="GMR31440.1"/>
    </source>
</evidence>
<name>A0AAN4Z6L2_9BILA</name>
<protein>
    <submittedName>
        <fullName evidence="1">Uncharacterized protein</fullName>
    </submittedName>
</protein>
<dbReference type="Proteomes" id="UP001328107">
    <property type="component" value="Unassembled WGS sequence"/>
</dbReference>
<reference evidence="2" key="1">
    <citation type="submission" date="2022-10" db="EMBL/GenBank/DDBJ databases">
        <title>Genome assembly of Pristionchus species.</title>
        <authorList>
            <person name="Yoshida K."/>
            <person name="Sommer R.J."/>
        </authorList>
    </citation>
    <scope>NUCLEOTIDE SEQUENCE [LARGE SCALE GENOMIC DNA]</scope>
    <source>
        <strain evidence="2">RS5460</strain>
    </source>
</reference>
<proteinExistence type="predicted"/>